<dbReference type="GeneID" id="99985127"/>
<dbReference type="STRING" id="1267423.SAMN05216290_0364"/>
<keyword evidence="1" id="KW-0812">Transmembrane</keyword>
<dbReference type="SUPFAM" id="SSF50998">
    <property type="entry name" value="Quinoprotein alcohol dehydrogenase-like"/>
    <property type="match status" value="1"/>
</dbReference>
<dbReference type="GO" id="GO:0000155">
    <property type="term" value="F:phosphorelay sensor kinase activity"/>
    <property type="evidence" value="ECO:0007669"/>
    <property type="project" value="InterPro"/>
</dbReference>
<gene>
    <name evidence="3" type="ORF">SAMN05216290_0364</name>
</gene>
<dbReference type="GO" id="GO:0016020">
    <property type="term" value="C:membrane"/>
    <property type="evidence" value="ECO:0007669"/>
    <property type="project" value="InterPro"/>
</dbReference>
<keyword evidence="4" id="KW-1185">Reference proteome</keyword>
<feature type="transmembrane region" description="Helical" evidence="1">
    <location>
        <begin position="693"/>
        <end position="710"/>
    </location>
</feature>
<dbReference type="OrthoDB" id="9809670at2"/>
<dbReference type="InterPro" id="IPR036890">
    <property type="entry name" value="HATPase_C_sf"/>
</dbReference>
<accession>A0A1I0MHE2</accession>
<organism evidence="3 4">
    <name type="scientific">Roseivirga pacifica</name>
    <dbReference type="NCBI Taxonomy" id="1267423"/>
    <lineage>
        <taxon>Bacteria</taxon>
        <taxon>Pseudomonadati</taxon>
        <taxon>Bacteroidota</taxon>
        <taxon>Cytophagia</taxon>
        <taxon>Cytophagales</taxon>
        <taxon>Roseivirgaceae</taxon>
        <taxon>Roseivirga</taxon>
    </lineage>
</organism>
<dbReference type="SUPFAM" id="SSF55874">
    <property type="entry name" value="ATPase domain of HSP90 chaperone/DNA topoisomerase II/histidine kinase"/>
    <property type="match status" value="1"/>
</dbReference>
<keyword evidence="3" id="KW-0418">Kinase</keyword>
<dbReference type="AlphaFoldDB" id="A0A1I0MHE2"/>
<protein>
    <submittedName>
        <fullName evidence="3">Histidine kinase</fullName>
    </submittedName>
</protein>
<dbReference type="RefSeq" id="WP_090256686.1">
    <property type="nucleotide sequence ID" value="NZ_FOIR01000001.1"/>
</dbReference>
<dbReference type="InterPro" id="IPR015943">
    <property type="entry name" value="WD40/YVTN_repeat-like_dom_sf"/>
</dbReference>
<dbReference type="Gene3D" id="2.130.10.10">
    <property type="entry name" value="YVTN repeat-like/Quinoprotein amine dehydrogenase"/>
    <property type="match status" value="1"/>
</dbReference>
<dbReference type="EMBL" id="FOIR01000001">
    <property type="protein sequence ID" value="SEV87216.1"/>
    <property type="molecule type" value="Genomic_DNA"/>
</dbReference>
<keyword evidence="3" id="KW-0808">Transferase</keyword>
<reference evidence="4" key="1">
    <citation type="submission" date="2016-10" db="EMBL/GenBank/DDBJ databases">
        <authorList>
            <person name="Varghese N."/>
            <person name="Submissions S."/>
        </authorList>
    </citation>
    <scope>NUCLEOTIDE SEQUENCE [LARGE SCALE GENOMIC DNA]</scope>
    <source>
        <strain evidence="4">CGMCC 1.12402</strain>
    </source>
</reference>
<evidence type="ECO:0000313" key="3">
    <source>
        <dbReference type="EMBL" id="SEV87216.1"/>
    </source>
</evidence>
<dbReference type="PANTHER" id="PTHR34220:SF7">
    <property type="entry name" value="SENSOR HISTIDINE KINASE YPDA"/>
    <property type="match status" value="1"/>
</dbReference>
<dbReference type="Proteomes" id="UP000199437">
    <property type="component" value="Unassembled WGS sequence"/>
</dbReference>
<feature type="domain" description="Signal transduction histidine kinase internal region" evidence="2">
    <location>
        <begin position="735"/>
        <end position="815"/>
    </location>
</feature>
<dbReference type="Pfam" id="PF06580">
    <property type="entry name" value="His_kinase"/>
    <property type="match status" value="1"/>
</dbReference>
<dbReference type="PANTHER" id="PTHR34220">
    <property type="entry name" value="SENSOR HISTIDINE KINASE YPDA"/>
    <property type="match status" value="1"/>
</dbReference>
<dbReference type="Gene3D" id="2.60.40.10">
    <property type="entry name" value="Immunoglobulins"/>
    <property type="match status" value="1"/>
</dbReference>
<sequence>MIRCALKIFLLLVVHTCLCGKEVQQQEVFYHQFEKSDGLLSNTVYDINLNENGEIIFGTDRGLSIYNGLTFNNRTYVGASNALNDVYQIGEGAYVGTNFDWEYVFFKKDTTQVLAINKSGLDFPRVIPLGDRKLLYVKTGLISLDQQDTIHFKNSFDFLYHIVQHGNTTWFTAGDTQENTLYKLETNDRLSTISLGFSMTKEDIPFAYNEGILFYRPSVGGITNVRGQLIQSLSFTPEKVNNLYIHENTLYFSTLNGLWVFNLASGKAEHYLSDIQISNTMFDVEGNLWCSSLLHGVFMIPSLTRRVIKFEDRLDESLILQSQQNGPSNALLLTNDSKLYELDYSDFSLTFKRKVPSPNRIEGFLADSTTKTIYFGSNLAELLDAKSLVTLESFKLSAIKGFLPSREKLFMATSSGLYVYHSEGKLAELILPKHRLRGLFRQKGQQYCYSANKLWEIAEDESLKLILDNQNIEKVVYSGSRTFILTTTGGVSELKENKLEPIIQSGEDYSDIFLTDNYLFVINSERADVFDLKTFEKRNSFFNSKGIDTNKLVAVVEFDGQLLFLHQQFMSAFSSFPERNLVKPTIKLLNRDLLPEKLTSIDYSSNDLRFAFGVYPNISAQGKTSVMYRIKGLSQDWLPLYATKGSYNIDLLNLANGQYELELMAENEDGVTSEAFLLPFSIKPPLWRQNSMLLLYVVILGGIFWTSFYLNRLRLVRKNKAELEKVRLNNQLAAAELKAIRSQMNPHFLFNAMATIQNAILKKDLKDSLDGLSSLSKLLRDVLHKSSMEMHSVQAEIDFLHNYLKLSKKRFGEEFEYEIACEKEIDTAFEKIPTLITQPFVENAIEHGVSKRKGAKHISIAFSRVIKGYQVIIKDNGLGSDPTTWYNEEKGSFALKAIENRIIRVNKLSKLKVGSTISSASEGTTVTLTFEHEQ</sequence>
<proteinExistence type="predicted"/>
<dbReference type="Gene3D" id="3.30.565.10">
    <property type="entry name" value="Histidine kinase-like ATPase, C-terminal domain"/>
    <property type="match status" value="1"/>
</dbReference>
<keyword evidence="1" id="KW-1133">Transmembrane helix</keyword>
<evidence type="ECO:0000256" key="1">
    <source>
        <dbReference type="SAM" id="Phobius"/>
    </source>
</evidence>
<evidence type="ECO:0000259" key="2">
    <source>
        <dbReference type="Pfam" id="PF06580"/>
    </source>
</evidence>
<dbReference type="InterPro" id="IPR011047">
    <property type="entry name" value="Quinoprotein_ADH-like_sf"/>
</dbReference>
<keyword evidence="1" id="KW-0472">Membrane</keyword>
<name>A0A1I0MHE2_9BACT</name>
<dbReference type="InterPro" id="IPR013783">
    <property type="entry name" value="Ig-like_fold"/>
</dbReference>
<dbReference type="InterPro" id="IPR050640">
    <property type="entry name" value="Bact_2-comp_sensor_kinase"/>
</dbReference>
<dbReference type="InterPro" id="IPR010559">
    <property type="entry name" value="Sig_transdc_His_kin_internal"/>
</dbReference>
<evidence type="ECO:0000313" key="4">
    <source>
        <dbReference type="Proteomes" id="UP000199437"/>
    </source>
</evidence>